<accession>A0A4R7T6V7</accession>
<evidence type="ECO:0000313" key="2">
    <source>
        <dbReference type="Proteomes" id="UP000295151"/>
    </source>
</evidence>
<dbReference type="AlphaFoldDB" id="A0A4R7T6V7"/>
<keyword evidence="2" id="KW-1185">Reference proteome</keyword>
<protein>
    <recommendedName>
        <fullName evidence="3">HNH endonuclease</fullName>
    </recommendedName>
</protein>
<reference evidence="1 2" key="1">
    <citation type="submission" date="2019-03" db="EMBL/GenBank/DDBJ databases">
        <title>Genomic Encyclopedia of Type Strains, Phase III (KMG-III): the genomes of soil and plant-associated and newly described type strains.</title>
        <authorList>
            <person name="Whitman W."/>
        </authorList>
    </citation>
    <scope>NUCLEOTIDE SEQUENCE [LARGE SCALE GENOMIC DNA]</scope>
    <source>
        <strain evidence="1 2">VKM Ac-2575</strain>
    </source>
</reference>
<comment type="caution">
    <text evidence="1">The sequence shown here is derived from an EMBL/GenBank/DDBJ whole genome shotgun (WGS) entry which is preliminary data.</text>
</comment>
<dbReference type="Proteomes" id="UP000295151">
    <property type="component" value="Unassembled WGS sequence"/>
</dbReference>
<dbReference type="EMBL" id="SOCE01000001">
    <property type="protein sequence ID" value="TDU87561.1"/>
    <property type="molecule type" value="Genomic_DNA"/>
</dbReference>
<organism evidence="1 2">
    <name type="scientific">Kribbella voronezhensis</name>
    <dbReference type="NCBI Taxonomy" id="2512212"/>
    <lineage>
        <taxon>Bacteria</taxon>
        <taxon>Bacillati</taxon>
        <taxon>Actinomycetota</taxon>
        <taxon>Actinomycetes</taxon>
        <taxon>Propionibacteriales</taxon>
        <taxon>Kribbellaceae</taxon>
        <taxon>Kribbella</taxon>
    </lineage>
</organism>
<evidence type="ECO:0008006" key="3">
    <source>
        <dbReference type="Google" id="ProtNLM"/>
    </source>
</evidence>
<name>A0A4R7T6V7_9ACTN</name>
<sequence length="304" mass="33848">MSRDYTKPTLKLLFGRATHCAYPNCTSPLIFEDRGRLTVSVDIAHIRSESPDGPRYDSTYPEPLIDSEENLLLLCGIHHRPVDQHEVDYPVSELLEWKRRQVTASSGRQLSEQQLEQIVQQVQQSLATLTEVKLAVQPVGLVLVNHGWLSVPLEGLGATTLSKPDQGQYLGVEVTNEGLVPVTVNAVGIDVDIDASPFYASYQFLLDDSSFLPSRRLEGKSSASWPAHIPTVQASILEIAKTYRRVPRRFRCFVKPGAGDRAEGTWMSILHLPIWKSDITEERLLDVNTSAAESQQWESGQGTS</sequence>
<proteinExistence type="predicted"/>
<gene>
    <name evidence="1" type="ORF">EV138_1085</name>
</gene>
<dbReference type="RefSeq" id="WP_166678494.1">
    <property type="nucleotide sequence ID" value="NZ_SOCE01000001.1"/>
</dbReference>
<evidence type="ECO:0000313" key="1">
    <source>
        <dbReference type="EMBL" id="TDU87561.1"/>
    </source>
</evidence>